<reference evidence="2" key="2">
    <citation type="journal article" date="2023" name="Int. J. Mol. Sci.">
        <title>De Novo Assembly and Annotation of 11 Diverse Shrub Willow (Salix) Genomes Reveals Novel Gene Organization in Sex-Linked Regions.</title>
        <authorList>
            <person name="Hyden B."/>
            <person name="Feng K."/>
            <person name="Yates T.B."/>
            <person name="Jawdy S."/>
            <person name="Cereghino C."/>
            <person name="Smart L.B."/>
            <person name="Muchero W."/>
        </authorList>
    </citation>
    <scope>NUCLEOTIDE SEQUENCE</scope>
    <source>
        <tissue evidence="2">Shoot tip</tissue>
    </source>
</reference>
<proteinExistence type="predicted"/>
<dbReference type="EMBL" id="JAPFFI010000003">
    <property type="protein sequence ID" value="KAJ6399545.1"/>
    <property type="molecule type" value="Genomic_DNA"/>
</dbReference>
<organism evidence="2 3">
    <name type="scientific">Salix suchowensis</name>
    <dbReference type="NCBI Taxonomy" id="1278906"/>
    <lineage>
        <taxon>Eukaryota</taxon>
        <taxon>Viridiplantae</taxon>
        <taxon>Streptophyta</taxon>
        <taxon>Embryophyta</taxon>
        <taxon>Tracheophyta</taxon>
        <taxon>Spermatophyta</taxon>
        <taxon>Magnoliopsida</taxon>
        <taxon>eudicotyledons</taxon>
        <taxon>Gunneridae</taxon>
        <taxon>Pentapetalae</taxon>
        <taxon>rosids</taxon>
        <taxon>fabids</taxon>
        <taxon>Malpighiales</taxon>
        <taxon>Salicaceae</taxon>
        <taxon>Saliceae</taxon>
        <taxon>Salix</taxon>
    </lineage>
</organism>
<accession>A0ABQ9CIK8</accession>
<reference evidence="2" key="1">
    <citation type="submission" date="2022-10" db="EMBL/GenBank/DDBJ databases">
        <authorList>
            <person name="Hyden B.L."/>
            <person name="Feng K."/>
            <person name="Yates T."/>
            <person name="Jawdy S."/>
            <person name="Smart L.B."/>
            <person name="Muchero W."/>
        </authorList>
    </citation>
    <scope>NUCLEOTIDE SEQUENCE</scope>
    <source>
        <tissue evidence="2">Shoot tip</tissue>
    </source>
</reference>
<feature type="compositionally biased region" description="Low complexity" evidence="1">
    <location>
        <begin position="110"/>
        <end position="134"/>
    </location>
</feature>
<keyword evidence="3" id="KW-1185">Reference proteome</keyword>
<name>A0ABQ9CIK8_9ROSI</name>
<evidence type="ECO:0000256" key="1">
    <source>
        <dbReference type="SAM" id="MobiDB-lite"/>
    </source>
</evidence>
<evidence type="ECO:0000313" key="3">
    <source>
        <dbReference type="Proteomes" id="UP001141253"/>
    </source>
</evidence>
<feature type="region of interest" description="Disordered" evidence="1">
    <location>
        <begin position="81"/>
        <end position="136"/>
    </location>
</feature>
<protein>
    <submittedName>
        <fullName evidence="2">Uncharacterized protein</fullName>
    </submittedName>
</protein>
<dbReference type="Proteomes" id="UP001141253">
    <property type="component" value="Chromosome 5"/>
</dbReference>
<comment type="caution">
    <text evidence="2">The sequence shown here is derived from an EMBL/GenBank/DDBJ whole genome shotgun (WGS) entry which is preliminary data.</text>
</comment>
<evidence type="ECO:0000313" key="2">
    <source>
        <dbReference type="EMBL" id="KAJ6399545.1"/>
    </source>
</evidence>
<gene>
    <name evidence="2" type="ORF">OIU77_020161</name>
</gene>
<sequence length="167" mass="18026">MPTSLLRSINVFPSSILPRKTSPSVISARTNGLSCSVNKTGRFYAEIVTVQYTQQTSIPRKHNRFLLTGAKLSATSSVYMSSSSSVTSSGDLVPDSKPQKHPPQQSIKKPVSAAPVSSNPPTVPSTSSTNTVVNKGGDNLVTSEGIWFDDKQYYFRVLDGDSSWVAR</sequence>